<dbReference type="PROSITE" id="PS51257">
    <property type="entry name" value="PROKAR_LIPOPROTEIN"/>
    <property type="match status" value="1"/>
</dbReference>
<dbReference type="AlphaFoldDB" id="A0AB37HI21"/>
<dbReference type="Gene3D" id="2.60.40.10">
    <property type="entry name" value="Immunoglobulins"/>
    <property type="match status" value="1"/>
</dbReference>
<proteinExistence type="predicted"/>
<evidence type="ECO:0000256" key="2">
    <source>
        <dbReference type="SAM" id="SignalP"/>
    </source>
</evidence>
<gene>
    <name evidence="4" type="ORF">JGZ69_22440</name>
</gene>
<feature type="domain" description="YtkA-like" evidence="3">
    <location>
        <begin position="32"/>
        <end position="114"/>
    </location>
</feature>
<sequence>MKKILLSILFISTLIIAGCGTKDNGNGSNEKSVEPINVVLDLQEKAKVNENIPLSATVTQGKEKVADAAKVEYEVWEEGAKDSSKMIKATNEKNGKYTGKVAFDHDGVYTIQVHVTARDMHMMPKKSVIVGNPDPSKMKSAEEGEHHEESSVVMHVMSPKTAKVGEKADFNIHMTKHNETLTNAQVQIEVWNKANEKKHEWIPMKETAKGEYSGTHTFTKAGNYQFKVHVENKEGLHEHQIFDYEVK</sequence>
<dbReference type="KEGG" id="hspo:JGZ69_22440"/>
<dbReference type="InterPro" id="IPR013783">
    <property type="entry name" value="Ig-like_fold"/>
</dbReference>
<feature type="compositionally biased region" description="Basic and acidic residues" evidence="1">
    <location>
        <begin position="136"/>
        <end position="150"/>
    </location>
</feature>
<evidence type="ECO:0000313" key="5">
    <source>
        <dbReference type="Proteomes" id="UP000595512"/>
    </source>
</evidence>
<dbReference type="EMBL" id="CP066701">
    <property type="protein sequence ID" value="QQX25405.1"/>
    <property type="molecule type" value="Genomic_DNA"/>
</dbReference>
<protein>
    <submittedName>
        <fullName evidence="4">FixH family protein</fullName>
    </submittedName>
</protein>
<organism evidence="4 5">
    <name type="scientific">Heyndrickxia sporothermodurans</name>
    <dbReference type="NCBI Taxonomy" id="46224"/>
    <lineage>
        <taxon>Bacteria</taxon>
        <taxon>Bacillati</taxon>
        <taxon>Bacillota</taxon>
        <taxon>Bacilli</taxon>
        <taxon>Bacillales</taxon>
        <taxon>Bacillaceae</taxon>
        <taxon>Heyndrickxia</taxon>
    </lineage>
</organism>
<evidence type="ECO:0000259" key="3">
    <source>
        <dbReference type="Pfam" id="PF13115"/>
    </source>
</evidence>
<dbReference type="Pfam" id="PF13115">
    <property type="entry name" value="YtkA"/>
    <property type="match status" value="2"/>
</dbReference>
<feature type="chain" id="PRO_5044337151" evidence="2">
    <location>
        <begin position="18"/>
        <end position="247"/>
    </location>
</feature>
<name>A0AB37HI21_9BACI</name>
<feature type="signal peptide" evidence="2">
    <location>
        <begin position="1"/>
        <end position="17"/>
    </location>
</feature>
<dbReference type="InterPro" id="IPR032693">
    <property type="entry name" value="YtkA-like_dom"/>
</dbReference>
<reference evidence="4 5" key="1">
    <citation type="submission" date="2020-12" db="EMBL/GenBank/DDBJ databases">
        <title>Taxonomic evaluation of the Bacillus sporothermodurans group of bacteria based on whole genome sequences.</title>
        <authorList>
            <person name="Fiedler G."/>
            <person name="Herbstmann A.-D."/>
            <person name="Doll E."/>
            <person name="Wenning M."/>
            <person name="Brinks E."/>
            <person name="Kabisch J."/>
            <person name="Breitenwieser F."/>
            <person name="Lappann M."/>
            <person name="Boehnlein C."/>
            <person name="Franz C."/>
        </authorList>
    </citation>
    <scope>NUCLEOTIDE SEQUENCE [LARGE SCALE GENOMIC DNA]</scope>
    <source>
        <strain evidence="4 5">DSM 10599</strain>
    </source>
</reference>
<evidence type="ECO:0000256" key="1">
    <source>
        <dbReference type="SAM" id="MobiDB-lite"/>
    </source>
</evidence>
<accession>A0AB37HI21</accession>
<feature type="region of interest" description="Disordered" evidence="1">
    <location>
        <begin position="130"/>
        <end position="151"/>
    </location>
</feature>
<evidence type="ECO:0000313" key="4">
    <source>
        <dbReference type="EMBL" id="QQX25405.1"/>
    </source>
</evidence>
<dbReference type="Proteomes" id="UP000595512">
    <property type="component" value="Chromosome"/>
</dbReference>
<keyword evidence="2" id="KW-0732">Signal</keyword>
<feature type="domain" description="YtkA-like" evidence="3">
    <location>
        <begin position="150"/>
        <end position="229"/>
    </location>
</feature>
<dbReference type="RefSeq" id="WP_107921429.1">
    <property type="nucleotide sequence ID" value="NZ_CP066701.1"/>
</dbReference>